<dbReference type="PANTHER" id="PTHR38792">
    <property type="entry name" value="BNR/ASP-BOX REPEAT DOMAIN PROTEIN (AFU_ORTHOLOGUE AFUA_7G06430)-RELATED"/>
    <property type="match status" value="1"/>
</dbReference>
<dbReference type="Proteomes" id="UP001285441">
    <property type="component" value="Unassembled WGS sequence"/>
</dbReference>
<organism evidence="2 3">
    <name type="scientific">Podospora didyma</name>
    <dbReference type="NCBI Taxonomy" id="330526"/>
    <lineage>
        <taxon>Eukaryota</taxon>
        <taxon>Fungi</taxon>
        <taxon>Dikarya</taxon>
        <taxon>Ascomycota</taxon>
        <taxon>Pezizomycotina</taxon>
        <taxon>Sordariomycetes</taxon>
        <taxon>Sordariomycetidae</taxon>
        <taxon>Sordariales</taxon>
        <taxon>Podosporaceae</taxon>
        <taxon>Podospora</taxon>
    </lineage>
</organism>
<dbReference type="CDD" id="cd15482">
    <property type="entry name" value="Sialidase_non-viral"/>
    <property type="match status" value="1"/>
</dbReference>
<reference evidence="2" key="2">
    <citation type="submission" date="2023-06" db="EMBL/GenBank/DDBJ databases">
        <authorList>
            <consortium name="Lawrence Berkeley National Laboratory"/>
            <person name="Haridas S."/>
            <person name="Hensen N."/>
            <person name="Bonometti L."/>
            <person name="Westerberg I."/>
            <person name="Brannstrom I.O."/>
            <person name="Guillou S."/>
            <person name="Cros-Aarteil S."/>
            <person name="Calhoun S."/>
            <person name="Kuo A."/>
            <person name="Mondo S."/>
            <person name="Pangilinan J."/>
            <person name="Riley R."/>
            <person name="LaButti K."/>
            <person name="Andreopoulos B."/>
            <person name="Lipzen A."/>
            <person name="Chen C."/>
            <person name="Yanf M."/>
            <person name="Daum C."/>
            <person name="Ng V."/>
            <person name="Clum A."/>
            <person name="Steindorff A."/>
            <person name="Ohm R."/>
            <person name="Martin F."/>
            <person name="Silar P."/>
            <person name="Natvig D."/>
            <person name="Lalanne C."/>
            <person name="Gautier V."/>
            <person name="Ament-velasquez S.L."/>
            <person name="Kruys A."/>
            <person name="Hutchinson M.I."/>
            <person name="Powell A.J."/>
            <person name="Barry K."/>
            <person name="Miller A.N."/>
            <person name="Grigoriev I.V."/>
            <person name="Debuchy R."/>
            <person name="Gladieux P."/>
            <person name="Thoren M.H."/>
            <person name="Johannesson H."/>
        </authorList>
    </citation>
    <scope>NUCLEOTIDE SEQUENCE</scope>
    <source>
        <strain evidence="2">CBS 232.78</strain>
    </source>
</reference>
<sequence length="374" mass="40833">MSLVGAPITFGREPGSDYPRAIVTRNGTLLATYLWNDGTTTKIVTKKSPDQGATWMGPVEVISWDAKLAQLKNPFLFQTSSGTLLCSYLIREIRSDGKPRHMTFNVDQSTDGGDNGIQGEWEPFLCEDPDGTLQAYYSHELSPNDQDIVLRMSNDGGKTWGAFINILGAGVPDVRPGMPQVLSLDGKGNLLMVYESNAGKLFRVWAQTSTDGGISWGNPHVIFDPRYRGLPEQDGPAELATGPNAGVPGLARVSGLLVVSFMTNQDQPNKDYVDVANLDMKIITSADGGATWSPPVKVLSKAGWGGVTAVEGASHTVTRRHTLGLLSEAMERERHYVKYRLGDNNSDLGEDSDGSDQICVQEIRRASQQQYRYY</sequence>
<feature type="domain" description="Sialidase" evidence="1">
    <location>
        <begin position="25"/>
        <end position="221"/>
    </location>
</feature>
<dbReference type="EMBL" id="JAULSW010000008">
    <property type="protein sequence ID" value="KAK3372604.1"/>
    <property type="molecule type" value="Genomic_DNA"/>
</dbReference>
<gene>
    <name evidence="2" type="ORF">B0H63DRAFT_453917</name>
</gene>
<evidence type="ECO:0000313" key="2">
    <source>
        <dbReference type="EMBL" id="KAK3372604.1"/>
    </source>
</evidence>
<comment type="caution">
    <text evidence="2">The sequence shown here is derived from an EMBL/GenBank/DDBJ whole genome shotgun (WGS) entry which is preliminary data.</text>
</comment>
<evidence type="ECO:0000259" key="1">
    <source>
        <dbReference type="Pfam" id="PF13088"/>
    </source>
</evidence>
<dbReference type="InterPro" id="IPR011040">
    <property type="entry name" value="Sialidase"/>
</dbReference>
<dbReference type="Gene3D" id="2.120.10.10">
    <property type="match status" value="1"/>
</dbReference>
<dbReference type="AlphaFoldDB" id="A0AAE0K9Z4"/>
<dbReference type="Pfam" id="PF13088">
    <property type="entry name" value="BNR_2"/>
    <property type="match status" value="1"/>
</dbReference>
<dbReference type="InterPro" id="IPR036278">
    <property type="entry name" value="Sialidase_sf"/>
</dbReference>
<proteinExistence type="predicted"/>
<dbReference type="PANTHER" id="PTHR38792:SF3">
    <property type="entry name" value="BNR_ASP-BOX REPEAT DOMAIN PROTEIN (AFU_ORTHOLOGUE AFUA_7G06430)-RELATED"/>
    <property type="match status" value="1"/>
</dbReference>
<keyword evidence="3" id="KW-1185">Reference proteome</keyword>
<accession>A0AAE0K9Z4</accession>
<dbReference type="SUPFAM" id="SSF50939">
    <property type="entry name" value="Sialidases"/>
    <property type="match status" value="1"/>
</dbReference>
<reference evidence="2" key="1">
    <citation type="journal article" date="2023" name="Mol. Phylogenet. Evol.">
        <title>Genome-scale phylogeny and comparative genomics of the fungal order Sordariales.</title>
        <authorList>
            <person name="Hensen N."/>
            <person name="Bonometti L."/>
            <person name="Westerberg I."/>
            <person name="Brannstrom I.O."/>
            <person name="Guillou S."/>
            <person name="Cros-Aarteil S."/>
            <person name="Calhoun S."/>
            <person name="Haridas S."/>
            <person name="Kuo A."/>
            <person name="Mondo S."/>
            <person name="Pangilinan J."/>
            <person name="Riley R."/>
            <person name="LaButti K."/>
            <person name="Andreopoulos B."/>
            <person name="Lipzen A."/>
            <person name="Chen C."/>
            <person name="Yan M."/>
            <person name="Daum C."/>
            <person name="Ng V."/>
            <person name="Clum A."/>
            <person name="Steindorff A."/>
            <person name="Ohm R.A."/>
            <person name="Martin F."/>
            <person name="Silar P."/>
            <person name="Natvig D.O."/>
            <person name="Lalanne C."/>
            <person name="Gautier V."/>
            <person name="Ament-Velasquez S.L."/>
            <person name="Kruys A."/>
            <person name="Hutchinson M.I."/>
            <person name="Powell A.J."/>
            <person name="Barry K."/>
            <person name="Miller A.N."/>
            <person name="Grigoriev I.V."/>
            <person name="Debuchy R."/>
            <person name="Gladieux P."/>
            <person name="Hiltunen Thoren M."/>
            <person name="Johannesson H."/>
        </authorList>
    </citation>
    <scope>NUCLEOTIDE SEQUENCE</scope>
    <source>
        <strain evidence="2">CBS 232.78</strain>
    </source>
</reference>
<evidence type="ECO:0000313" key="3">
    <source>
        <dbReference type="Proteomes" id="UP001285441"/>
    </source>
</evidence>
<name>A0AAE0K9Z4_9PEZI</name>
<protein>
    <submittedName>
        <fullName evidence="2">Sialidase</fullName>
    </submittedName>
</protein>